<gene>
    <name evidence="2" type="ORF">FYJ27_08420</name>
    <name evidence="1" type="ORF">L0P62_09330</name>
</gene>
<reference evidence="2 3" key="1">
    <citation type="submission" date="2019-08" db="EMBL/GenBank/DDBJ databases">
        <title>In-depth cultivation of the pig gut microbiome towards novel bacterial diversity and tailored functional studies.</title>
        <authorList>
            <person name="Wylensek D."/>
            <person name="Hitch T.C.A."/>
            <person name="Clavel T."/>
        </authorList>
    </citation>
    <scope>NUCLEOTIDE SEQUENCE [LARGE SCALE GENOMIC DNA]</scope>
    <source>
        <strain evidence="2 3">Med78-601-WT-4W-RMD-3</strain>
    </source>
</reference>
<dbReference type="RefSeq" id="WP_154484423.1">
    <property type="nucleotide sequence ID" value="NZ_JAJBNW010000035.1"/>
</dbReference>
<dbReference type="Proteomes" id="UP000462760">
    <property type="component" value="Unassembled WGS sequence"/>
</dbReference>
<dbReference type="SUPFAM" id="SSF82549">
    <property type="entry name" value="DAK1/DegV-like"/>
    <property type="match status" value="1"/>
</dbReference>
<sequence>MNKIKIITDSTSYIDKDYALEKDISIIPCNQPQEIFLKNMMK</sequence>
<accession>A0A844FIF7</accession>
<evidence type="ECO:0000313" key="2">
    <source>
        <dbReference type="EMBL" id="MSS43750.1"/>
    </source>
</evidence>
<proteinExistence type="predicted"/>
<dbReference type="AlphaFoldDB" id="A0A844FIF7"/>
<protein>
    <submittedName>
        <fullName evidence="1">DegV family protein</fullName>
    </submittedName>
</protein>
<keyword evidence="4" id="KW-1185">Reference proteome</keyword>
<reference evidence="1" key="2">
    <citation type="submission" date="2022-01" db="EMBL/GenBank/DDBJ databases">
        <title>Collection of gut derived symbiotic bacterial strains cultured from healthy donors.</title>
        <authorList>
            <person name="Lin H."/>
            <person name="Kohout C."/>
            <person name="Waligurski E."/>
            <person name="Pamer E.G."/>
        </authorList>
    </citation>
    <scope>NUCLEOTIDE SEQUENCE</scope>
    <source>
        <strain evidence="1">MSK.14.39</strain>
    </source>
</reference>
<evidence type="ECO:0000313" key="3">
    <source>
        <dbReference type="Proteomes" id="UP000462760"/>
    </source>
</evidence>
<name>A0A844FIF7_9FIRM</name>
<organism evidence="2 3">
    <name type="scientific">Anaerosalibacter bizertensis</name>
    <dbReference type="NCBI Taxonomy" id="932217"/>
    <lineage>
        <taxon>Bacteria</taxon>
        <taxon>Bacillati</taxon>
        <taxon>Bacillota</taxon>
        <taxon>Tissierellia</taxon>
        <taxon>Tissierellales</taxon>
        <taxon>Sporanaerobacteraceae</taxon>
        <taxon>Anaerosalibacter</taxon>
    </lineage>
</organism>
<dbReference type="EMBL" id="JAKNID010000042">
    <property type="protein sequence ID" value="MCG4565650.1"/>
    <property type="molecule type" value="Genomic_DNA"/>
</dbReference>
<dbReference type="OrthoDB" id="9775494at2"/>
<evidence type="ECO:0000313" key="1">
    <source>
        <dbReference type="EMBL" id="MCG4565650.1"/>
    </source>
</evidence>
<dbReference type="EMBL" id="VULR01000010">
    <property type="protein sequence ID" value="MSS43750.1"/>
    <property type="molecule type" value="Genomic_DNA"/>
</dbReference>
<comment type="caution">
    <text evidence="2">The sequence shown here is derived from an EMBL/GenBank/DDBJ whole genome shotgun (WGS) entry which is preliminary data.</text>
</comment>
<dbReference type="Proteomes" id="UP001108123">
    <property type="component" value="Unassembled WGS sequence"/>
</dbReference>
<evidence type="ECO:0000313" key="4">
    <source>
        <dbReference type="Proteomes" id="UP001108123"/>
    </source>
</evidence>